<reference evidence="5" key="2">
    <citation type="submission" date="2025-09" db="UniProtKB">
        <authorList>
            <consortium name="Ensembl"/>
        </authorList>
    </citation>
    <scope>IDENTIFICATION</scope>
</reference>
<reference evidence="5" key="1">
    <citation type="submission" date="2025-08" db="UniProtKB">
        <authorList>
            <consortium name="Ensembl"/>
        </authorList>
    </citation>
    <scope>IDENTIFICATION</scope>
</reference>
<organism evidence="5 6">
    <name type="scientific">Chelonoidis abingdonii</name>
    <name type="common">Abingdon island giant tortoise</name>
    <name type="synonym">Testudo abingdonii</name>
    <dbReference type="NCBI Taxonomy" id="106734"/>
    <lineage>
        <taxon>Eukaryota</taxon>
        <taxon>Metazoa</taxon>
        <taxon>Chordata</taxon>
        <taxon>Craniata</taxon>
        <taxon>Vertebrata</taxon>
        <taxon>Euteleostomi</taxon>
        <taxon>Archelosauria</taxon>
        <taxon>Testudinata</taxon>
        <taxon>Testudines</taxon>
        <taxon>Cryptodira</taxon>
        <taxon>Durocryptodira</taxon>
        <taxon>Testudinoidea</taxon>
        <taxon>Testudinidae</taxon>
        <taxon>Chelonoidis</taxon>
    </lineage>
</organism>
<dbReference type="PROSITE" id="PS51186">
    <property type="entry name" value="GNAT"/>
    <property type="match status" value="1"/>
</dbReference>
<dbReference type="Pfam" id="PF00583">
    <property type="entry name" value="Acetyltransf_1"/>
    <property type="match status" value="1"/>
</dbReference>
<proteinExistence type="inferred from homology"/>
<dbReference type="SUPFAM" id="SSF55729">
    <property type="entry name" value="Acyl-CoA N-acyltransferases (Nat)"/>
    <property type="match status" value="1"/>
</dbReference>
<dbReference type="InterPro" id="IPR016181">
    <property type="entry name" value="Acyl_CoA_acyltransferase"/>
</dbReference>
<protein>
    <recommendedName>
        <fullName evidence="4">N-acetyltransferase domain-containing protein</fullName>
    </recommendedName>
</protein>
<dbReference type="OMA" id="QYECYLA"/>
<dbReference type="FunFam" id="3.40.630.30:FF:000064">
    <property type="entry name" value="GNAT family acetyltransferase"/>
    <property type="match status" value="1"/>
</dbReference>
<dbReference type="PANTHER" id="PTHR10545:SF51">
    <property type="entry name" value="THIALYSINE N-EPSILON-ACETYLTRANSFERASE"/>
    <property type="match status" value="1"/>
</dbReference>
<feature type="domain" description="N-acetyltransferase" evidence="4">
    <location>
        <begin position="44"/>
        <end position="169"/>
    </location>
</feature>
<keyword evidence="3" id="KW-0012">Acyltransferase</keyword>
<dbReference type="PANTHER" id="PTHR10545">
    <property type="entry name" value="DIAMINE N-ACETYLTRANSFERASE"/>
    <property type="match status" value="1"/>
</dbReference>
<dbReference type="Ensembl" id="ENSCABT00000003436.1">
    <property type="protein sequence ID" value="ENSCABP00000003166.1"/>
    <property type="gene ID" value="ENSCABG00000002432.1"/>
</dbReference>
<dbReference type="GeneTree" id="ENSGT00950000183121"/>
<keyword evidence="6" id="KW-1185">Reference proteome</keyword>
<dbReference type="Proteomes" id="UP000694404">
    <property type="component" value="Unplaced"/>
</dbReference>
<evidence type="ECO:0000313" key="5">
    <source>
        <dbReference type="Ensembl" id="ENSCABP00000003166.1"/>
    </source>
</evidence>
<evidence type="ECO:0000256" key="1">
    <source>
        <dbReference type="ARBA" id="ARBA00008694"/>
    </source>
</evidence>
<evidence type="ECO:0000259" key="4">
    <source>
        <dbReference type="PROSITE" id="PS51186"/>
    </source>
</evidence>
<dbReference type="InterPro" id="IPR000182">
    <property type="entry name" value="GNAT_dom"/>
</dbReference>
<evidence type="ECO:0000256" key="3">
    <source>
        <dbReference type="ARBA" id="ARBA00023315"/>
    </source>
</evidence>
<evidence type="ECO:0000256" key="2">
    <source>
        <dbReference type="ARBA" id="ARBA00022679"/>
    </source>
</evidence>
<comment type="similarity">
    <text evidence="1">Belongs to the acetyltransferase family.</text>
</comment>
<keyword evidence="2" id="KW-0808">Transferase</keyword>
<dbReference type="AlphaFoldDB" id="A0A8C0GDI5"/>
<dbReference type="GO" id="GO:0008080">
    <property type="term" value="F:N-acetyltransferase activity"/>
    <property type="evidence" value="ECO:0007669"/>
    <property type="project" value="TreeGrafter"/>
</dbReference>
<accession>A0A8C0GDI5</accession>
<name>A0A8C0GDI5_CHEAB</name>
<sequence length="176" mass="19396">MALVPSHSAAPPPRCATPVPPPFPHPWGGSLGPDECLSFPCPVLREDGFGARPQYECYLAELPPGQTNKEGGSVVGYVLFTYTYSTWKGRNLYMDNLYVQPQFRGQKIGKRLIEKAAQAAVSKGCGQLRMHVANWKAKDKDFLARQGGEDLTAKEGWTLFNLDEDALRRLAAQSTI</sequence>
<dbReference type="CDD" id="cd04301">
    <property type="entry name" value="NAT_SF"/>
    <property type="match status" value="1"/>
</dbReference>
<dbReference type="InterPro" id="IPR051016">
    <property type="entry name" value="Diverse_Substrate_AcTransf"/>
</dbReference>
<dbReference type="Gene3D" id="3.40.630.30">
    <property type="match status" value="1"/>
</dbReference>
<evidence type="ECO:0000313" key="6">
    <source>
        <dbReference type="Proteomes" id="UP000694404"/>
    </source>
</evidence>